<gene>
    <name evidence="3" type="ORF">XSP_002889</name>
    <name evidence="2" type="ORF">XSP_002913</name>
</gene>
<dbReference type="EMBL" id="LR824643">
    <property type="protein sequence ID" value="CAD0334451.1"/>
    <property type="molecule type" value="Genomic_DNA"/>
</dbReference>
<sequence>MIETSLPAEHPDAAEWNTPQRMPAAPVRRLRAHGVIGSCIHKASTARARLMASQ</sequence>
<dbReference type="AlphaFoldDB" id="A0A7U7DFL1"/>
<protein>
    <submittedName>
        <fullName evidence="2">Uncharacterized protein</fullName>
    </submittedName>
</protein>
<proteinExistence type="predicted"/>
<feature type="region of interest" description="Disordered" evidence="1">
    <location>
        <begin position="1"/>
        <end position="22"/>
    </location>
</feature>
<dbReference type="RefSeq" id="WP_016902696.1">
    <property type="nucleotide sequence ID" value="NZ_JASVYB020000002.1"/>
</dbReference>
<accession>A0A7U7DFL1</accession>
<name>A0A7U7DFL1_XANCJ</name>
<organism evidence="2">
    <name type="scientific">Xanthomonas campestris pv. juglandis</name>
    <name type="common">Xanthomonas arboricola pv. juglandis</name>
    <dbReference type="NCBI Taxonomy" id="195709"/>
    <lineage>
        <taxon>Bacteria</taxon>
        <taxon>Pseudomonadati</taxon>
        <taxon>Pseudomonadota</taxon>
        <taxon>Gammaproteobacteria</taxon>
        <taxon>Lysobacterales</taxon>
        <taxon>Lysobacteraceae</taxon>
        <taxon>Xanthomonas</taxon>
    </lineage>
</organism>
<reference evidence="2 4" key="1">
    <citation type="submission" date="2020-07" db="EMBL/GenBank/DDBJ databases">
        <authorList>
            <person name="Teixeira M."/>
        </authorList>
    </citation>
    <scope>NUCLEOTIDE SEQUENCE</scope>
    <source>
        <strain evidence="3">3</strain>
        <strain evidence="2">Xanthomonas arboricola pv. juglandis CPBF 427</strain>
    </source>
</reference>
<evidence type="ECO:0000313" key="3">
    <source>
        <dbReference type="EMBL" id="CAD1794328.1"/>
    </source>
</evidence>
<dbReference type="Proteomes" id="UP000514411">
    <property type="component" value="Chromosome"/>
</dbReference>
<evidence type="ECO:0000256" key="1">
    <source>
        <dbReference type="SAM" id="MobiDB-lite"/>
    </source>
</evidence>
<evidence type="ECO:0000313" key="4">
    <source>
        <dbReference type="Proteomes" id="UP000514411"/>
    </source>
</evidence>
<evidence type="ECO:0000313" key="2">
    <source>
        <dbReference type="EMBL" id="CAD0334451.1"/>
    </source>
</evidence>
<dbReference type="EMBL" id="LR861807">
    <property type="protein sequence ID" value="CAD1794328.1"/>
    <property type="molecule type" value="Genomic_DNA"/>
</dbReference>